<accession>A0A080ZYH7</accession>
<dbReference type="PANTHER" id="PTHR43433:SF5">
    <property type="entry name" value="AB HYDROLASE-1 DOMAIN-CONTAINING PROTEIN"/>
    <property type="match status" value="1"/>
</dbReference>
<feature type="domain" description="AB hydrolase-1" evidence="1">
    <location>
        <begin position="42"/>
        <end position="264"/>
    </location>
</feature>
<gene>
    <name evidence="2" type="ORF">F444_12009</name>
</gene>
<comment type="caution">
    <text evidence="2">The sequence shown here is derived from an EMBL/GenBank/DDBJ whole genome shotgun (WGS) entry which is preliminary data.</text>
</comment>
<dbReference type="InterPro" id="IPR000073">
    <property type="entry name" value="AB_hydrolase_1"/>
</dbReference>
<evidence type="ECO:0000313" key="3">
    <source>
        <dbReference type="Proteomes" id="UP000028582"/>
    </source>
</evidence>
<dbReference type="SUPFAM" id="SSF53474">
    <property type="entry name" value="alpha/beta-Hydrolases"/>
    <property type="match status" value="1"/>
</dbReference>
<dbReference type="AlphaFoldDB" id="A0A080ZYH7"/>
<sequence length="287" mass="31008">MGYLIQEVGSGSAEDETRLVLIVGHSSRKEEWAPLVDVLLTQWERGYPDKTLKVLTFDNRGVGDSDAPWGKYSTSGMTLDTLALLDTIGWNTVHIAGASLGGMIAQEITLAAPNRVQSLSLVATSSGSFIPDASAYSSIFTTIVSSDPTKVTNAILSFLYPEPFLASKNGENETMRDVLYKYHKKMVTTLGAPSSSGAFGQSSAAMFHSVSNKKLHKIRDQGFRILIIAAKLDKCFGFSHGLHLKKELASDHTEFVVYEDAGHGCLLQCLDDIAGKLLETMQSTGAP</sequence>
<dbReference type="InterPro" id="IPR029058">
    <property type="entry name" value="AB_hydrolase_fold"/>
</dbReference>
<protein>
    <recommendedName>
        <fullName evidence="1">AB hydrolase-1 domain-containing protein</fullName>
    </recommendedName>
</protein>
<dbReference type="Pfam" id="PF00561">
    <property type="entry name" value="Abhydrolase_1"/>
    <property type="match status" value="1"/>
</dbReference>
<organism evidence="2 3">
    <name type="scientific">Phytophthora nicotianae P1976</name>
    <dbReference type="NCBI Taxonomy" id="1317066"/>
    <lineage>
        <taxon>Eukaryota</taxon>
        <taxon>Sar</taxon>
        <taxon>Stramenopiles</taxon>
        <taxon>Oomycota</taxon>
        <taxon>Peronosporomycetes</taxon>
        <taxon>Peronosporales</taxon>
        <taxon>Peronosporaceae</taxon>
        <taxon>Phytophthora</taxon>
    </lineage>
</organism>
<evidence type="ECO:0000313" key="2">
    <source>
        <dbReference type="EMBL" id="ETO71688.1"/>
    </source>
</evidence>
<reference evidence="2 3" key="1">
    <citation type="submission" date="2013-11" db="EMBL/GenBank/DDBJ databases">
        <title>The Genome Sequence of Phytophthora parasitica P1976.</title>
        <authorList>
            <consortium name="The Broad Institute Genomics Platform"/>
            <person name="Russ C."/>
            <person name="Tyler B."/>
            <person name="Panabieres F."/>
            <person name="Shan W."/>
            <person name="Tripathy S."/>
            <person name="Grunwald N."/>
            <person name="Machado M."/>
            <person name="Johnson C.S."/>
            <person name="Walker B."/>
            <person name="Young S."/>
            <person name="Zeng Q."/>
            <person name="Gargeya S."/>
            <person name="Fitzgerald M."/>
            <person name="Haas B."/>
            <person name="Abouelleil A."/>
            <person name="Allen A.W."/>
            <person name="Alvarado L."/>
            <person name="Arachchi H.M."/>
            <person name="Berlin A.M."/>
            <person name="Chapman S.B."/>
            <person name="Gainer-Dewar J."/>
            <person name="Goldberg J."/>
            <person name="Griggs A."/>
            <person name="Gujja S."/>
            <person name="Hansen M."/>
            <person name="Howarth C."/>
            <person name="Imamovic A."/>
            <person name="Ireland A."/>
            <person name="Larimer J."/>
            <person name="McCowan C."/>
            <person name="Murphy C."/>
            <person name="Pearson M."/>
            <person name="Poon T.W."/>
            <person name="Priest M."/>
            <person name="Roberts A."/>
            <person name="Saif S."/>
            <person name="Shea T."/>
            <person name="Sisk P."/>
            <person name="Sykes S."/>
            <person name="Wortman J."/>
            <person name="Nusbaum C."/>
            <person name="Birren B."/>
        </authorList>
    </citation>
    <scope>NUCLEOTIDE SEQUENCE [LARGE SCALE GENOMIC DNA]</scope>
    <source>
        <strain evidence="2 3">P1976</strain>
    </source>
</reference>
<name>A0A080ZYH7_PHYNI</name>
<dbReference type="InterPro" id="IPR050471">
    <property type="entry name" value="AB_hydrolase"/>
</dbReference>
<dbReference type="PANTHER" id="PTHR43433">
    <property type="entry name" value="HYDROLASE, ALPHA/BETA FOLD FAMILY PROTEIN"/>
    <property type="match status" value="1"/>
</dbReference>
<proteinExistence type="predicted"/>
<evidence type="ECO:0000259" key="1">
    <source>
        <dbReference type="Pfam" id="PF00561"/>
    </source>
</evidence>
<dbReference type="Gene3D" id="3.40.50.1820">
    <property type="entry name" value="alpha/beta hydrolase"/>
    <property type="match status" value="1"/>
</dbReference>
<dbReference type="Proteomes" id="UP000028582">
    <property type="component" value="Unassembled WGS sequence"/>
</dbReference>
<dbReference type="EMBL" id="ANJA01002153">
    <property type="protein sequence ID" value="ETO71688.1"/>
    <property type="molecule type" value="Genomic_DNA"/>
</dbReference>